<protein>
    <submittedName>
        <fullName evidence="1">Uncharacterized protein</fullName>
    </submittedName>
</protein>
<keyword evidence="2" id="KW-1185">Reference proteome</keyword>
<proteinExistence type="predicted"/>
<sequence>MGYNEFTFGSRRSDVLSTRGMVSSSQSLATQAGLDILKQGGNAADAAIATVACLNVTEPSSTGIGGDAFCLFYSAKDMSVRAINGSGRYCSSII</sequence>
<dbReference type="EMBL" id="QTSX02004286">
    <property type="protein sequence ID" value="KAJ9066530.1"/>
    <property type="molecule type" value="Genomic_DNA"/>
</dbReference>
<evidence type="ECO:0000313" key="1">
    <source>
        <dbReference type="EMBL" id="KAJ9066530.1"/>
    </source>
</evidence>
<gene>
    <name evidence="1" type="ORF">DSO57_1008470</name>
</gene>
<accession>A0ACC2SW42</accession>
<dbReference type="Proteomes" id="UP001165960">
    <property type="component" value="Unassembled WGS sequence"/>
</dbReference>
<organism evidence="1 2">
    <name type="scientific">Entomophthora muscae</name>
    <dbReference type="NCBI Taxonomy" id="34485"/>
    <lineage>
        <taxon>Eukaryota</taxon>
        <taxon>Fungi</taxon>
        <taxon>Fungi incertae sedis</taxon>
        <taxon>Zoopagomycota</taxon>
        <taxon>Entomophthoromycotina</taxon>
        <taxon>Entomophthoromycetes</taxon>
        <taxon>Entomophthorales</taxon>
        <taxon>Entomophthoraceae</taxon>
        <taxon>Entomophthora</taxon>
    </lineage>
</organism>
<reference evidence="1" key="1">
    <citation type="submission" date="2022-04" db="EMBL/GenBank/DDBJ databases">
        <title>Genome of the entomopathogenic fungus Entomophthora muscae.</title>
        <authorList>
            <person name="Elya C."/>
            <person name="Lovett B.R."/>
            <person name="Lee E."/>
            <person name="Macias A.M."/>
            <person name="Hajek A.E."/>
            <person name="De Bivort B.L."/>
            <person name="Kasson M.T."/>
            <person name="De Fine Licht H.H."/>
            <person name="Stajich J.E."/>
        </authorList>
    </citation>
    <scope>NUCLEOTIDE SEQUENCE</scope>
    <source>
        <strain evidence="1">Berkeley</strain>
    </source>
</reference>
<evidence type="ECO:0000313" key="2">
    <source>
        <dbReference type="Proteomes" id="UP001165960"/>
    </source>
</evidence>
<comment type="caution">
    <text evidence="1">The sequence shown here is derived from an EMBL/GenBank/DDBJ whole genome shotgun (WGS) entry which is preliminary data.</text>
</comment>
<name>A0ACC2SW42_9FUNG</name>